<feature type="transmembrane region" description="Helical" evidence="7">
    <location>
        <begin position="34"/>
        <end position="51"/>
    </location>
</feature>
<dbReference type="PANTHER" id="PTHR36838">
    <property type="entry name" value="AUXIN EFFLUX CARRIER FAMILY PROTEIN"/>
    <property type="match status" value="1"/>
</dbReference>
<protein>
    <submittedName>
        <fullName evidence="8">AEC family transporter</fullName>
    </submittedName>
</protein>
<sequence length="300" mass="32628">MANMLVMLYSFIMGIVMKRSGRFPSATANVLNQFIINITFPAVTLLYIHQLEFSADLIFPALMGITVFAFGAGFFLVVGKMLKLNDKTIGCLMLSGGLGNTSFVGFPMINAFYGEEHIGIGVLCDQGSFFVLSTLGIMIAAKYASGKVSSWEIVKKVLMFPPFQAMVLALILKPVVFPQWFIDFLRALGATVTPLALASVGFQLHLGDIKTAYGRLSLGLFYKLILAPLVVFLLYVFVFGARGQAIQVTVFEAAMAPMVTSSIIAAENGLDRPLTALMVGVGIPLSFLTAAVWYYLLLWV</sequence>
<reference evidence="8 9" key="1">
    <citation type="submission" date="2019-01" db="EMBL/GenBank/DDBJ databases">
        <title>Geovibrio thiophilus DSM 11263, complete genome.</title>
        <authorList>
            <person name="Spring S."/>
            <person name="Bunk B."/>
            <person name="Sproer C."/>
        </authorList>
    </citation>
    <scope>NUCLEOTIDE SEQUENCE [LARGE SCALE GENOMIC DNA]</scope>
    <source>
        <strain evidence="8 9">DSM 11263</strain>
    </source>
</reference>
<keyword evidence="2" id="KW-0813">Transport</keyword>
<name>A0A3R5XX77_9BACT</name>
<comment type="subcellular location">
    <subcellularLocation>
        <location evidence="1">Membrane</location>
        <topology evidence="1">Multi-pass membrane protein</topology>
    </subcellularLocation>
</comment>
<keyword evidence="9" id="KW-1185">Reference proteome</keyword>
<keyword evidence="6 7" id="KW-0472">Membrane</keyword>
<feature type="transmembrane region" description="Helical" evidence="7">
    <location>
        <begin position="276"/>
        <end position="296"/>
    </location>
</feature>
<feature type="transmembrane region" description="Helical" evidence="7">
    <location>
        <begin position="218"/>
        <end position="239"/>
    </location>
</feature>
<evidence type="ECO:0000313" key="8">
    <source>
        <dbReference type="EMBL" id="QAR32897.1"/>
    </source>
</evidence>
<gene>
    <name evidence="8" type="ORF">EP073_05600</name>
</gene>
<dbReference type="Pfam" id="PF03547">
    <property type="entry name" value="Mem_trans"/>
    <property type="match status" value="1"/>
</dbReference>
<evidence type="ECO:0000256" key="6">
    <source>
        <dbReference type="ARBA" id="ARBA00023136"/>
    </source>
</evidence>
<feature type="transmembrane region" description="Helical" evidence="7">
    <location>
        <begin position="153"/>
        <end position="172"/>
    </location>
</feature>
<proteinExistence type="predicted"/>
<dbReference type="GO" id="GO:0055085">
    <property type="term" value="P:transmembrane transport"/>
    <property type="evidence" value="ECO:0007669"/>
    <property type="project" value="InterPro"/>
</dbReference>
<keyword evidence="5 7" id="KW-1133">Transmembrane helix</keyword>
<dbReference type="Proteomes" id="UP000287502">
    <property type="component" value="Chromosome"/>
</dbReference>
<dbReference type="GO" id="GO:0016020">
    <property type="term" value="C:membrane"/>
    <property type="evidence" value="ECO:0007669"/>
    <property type="project" value="UniProtKB-SubCell"/>
</dbReference>
<dbReference type="AlphaFoldDB" id="A0A3R5XX77"/>
<feature type="transmembrane region" description="Helical" evidence="7">
    <location>
        <begin position="118"/>
        <end position="141"/>
    </location>
</feature>
<keyword evidence="4 7" id="KW-0812">Transmembrane</keyword>
<evidence type="ECO:0000256" key="3">
    <source>
        <dbReference type="ARBA" id="ARBA00022475"/>
    </source>
</evidence>
<feature type="transmembrane region" description="Helical" evidence="7">
    <location>
        <begin position="184"/>
        <end position="206"/>
    </location>
</feature>
<dbReference type="OrthoDB" id="9786183at2"/>
<feature type="transmembrane region" description="Helical" evidence="7">
    <location>
        <begin position="91"/>
        <end position="112"/>
    </location>
</feature>
<evidence type="ECO:0000256" key="1">
    <source>
        <dbReference type="ARBA" id="ARBA00004141"/>
    </source>
</evidence>
<evidence type="ECO:0000256" key="5">
    <source>
        <dbReference type="ARBA" id="ARBA00022989"/>
    </source>
</evidence>
<dbReference type="PANTHER" id="PTHR36838:SF1">
    <property type="entry name" value="SLR1864 PROTEIN"/>
    <property type="match status" value="1"/>
</dbReference>
<dbReference type="EMBL" id="CP035108">
    <property type="protein sequence ID" value="QAR32897.1"/>
    <property type="molecule type" value="Genomic_DNA"/>
</dbReference>
<accession>A0A3R5XX77</accession>
<keyword evidence="3" id="KW-1003">Cell membrane</keyword>
<evidence type="ECO:0000313" key="9">
    <source>
        <dbReference type="Proteomes" id="UP000287502"/>
    </source>
</evidence>
<organism evidence="8 9">
    <name type="scientific">Geovibrio thiophilus</name>
    <dbReference type="NCBI Taxonomy" id="139438"/>
    <lineage>
        <taxon>Bacteria</taxon>
        <taxon>Pseudomonadati</taxon>
        <taxon>Deferribacterota</taxon>
        <taxon>Deferribacteres</taxon>
        <taxon>Deferribacterales</taxon>
        <taxon>Geovibrionaceae</taxon>
        <taxon>Geovibrio</taxon>
    </lineage>
</organism>
<evidence type="ECO:0000256" key="2">
    <source>
        <dbReference type="ARBA" id="ARBA00022448"/>
    </source>
</evidence>
<dbReference type="RefSeq" id="WP_128466183.1">
    <property type="nucleotide sequence ID" value="NZ_CP035108.1"/>
</dbReference>
<feature type="transmembrane region" description="Helical" evidence="7">
    <location>
        <begin position="57"/>
        <end position="79"/>
    </location>
</feature>
<evidence type="ECO:0000256" key="4">
    <source>
        <dbReference type="ARBA" id="ARBA00022692"/>
    </source>
</evidence>
<evidence type="ECO:0000256" key="7">
    <source>
        <dbReference type="SAM" id="Phobius"/>
    </source>
</evidence>
<dbReference type="InterPro" id="IPR004776">
    <property type="entry name" value="Mem_transp_PIN-like"/>
</dbReference>
<dbReference type="KEGG" id="gtl:EP073_05600"/>